<dbReference type="EMBL" id="MU251404">
    <property type="protein sequence ID" value="KAG9236567.1"/>
    <property type="molecule type" value="Genomic_DNA"/>
</dbReference>
<evidence type="ECO:0000313" key="2">
    <source>
        <dbReference type="EMBL" id="KAG9236567.1"/>
    </source>
</evidence>
<dbReference type="AlphaFoldDB" id="A0A9P7YNP3"/>
<gene>
    <name evidence="2" type="ORF">BJ875DRAFT_217425</name>
</gene>
<accession>A0A9P7YNP3</accession>
<protein>
    <submittedName>
        <fullName evidence="2">Uncharacterized protein</fullName>
    </submittedName>
</protein>
<feature type="transmembrane region" description="Helical" evidence="1">
    <location>
        <begin position="103"/>
        <end position="124"/>
    </location>
</feature>
<keyword evidence="1" id="KW-0812">Transmembrane</keyword>
<keyword evidence="1" id="KW-0472">Membrane</keyword>
<evidence type="ECO:0000256" key="1">
    <source>
        <dbReference type="SAM" id="Phobius"/>
    </source>
</evidence>
<evidence type="ECO:0000313" key="3">
    <source>
        <dbReference type="Proteomes" id="UP000824998"/>
    </source>
</evidence>
<proteinExistence type="predicted"/>
<dbReference type="Proteomes" id="UP000824998">
    <property type="component" value="Unassembled WGS sequence"/>
</dbReference>
<name>A0A9P7YNP3_9HELO</name>
<sequence>MTPPSVILDALDASQTYFGRHATFKLAMAMATATAMANPTPVSTSCCTLSGKAGGLCLGYTCSDTWLRRFVSRLFAHPSNYHGEMDLVANLERSIRRKGGARICYLFSLMIGNLTLLASLLVGVPNHNAIIDSSPFPSIHFDTRCPIPHNLFAPGHEILSRISPS</sequence>
<organism evidence="2 3">
    <name type="scientific">Amylocarpus encephaloides</name>
    <dbReference type="NCBI Taxonomy" id="45428"/>
    <lineage>
        <taxon>Eukaryota</taxon>
        <taxon>Fungi</taxon>
        <taxon>Dikarya</taxon>
        <taxon>Ascomycota</taxon>
        <taxon>Pezizomycotina</taxon>
        <taxon>Leotiomycetes</taxon>
        <taxon>Helotiales</taxon>
        <taxon>Helotiales incertae sedis</taxon>
        <taxon>Amylocarpus</taxon>
    </lineage>
</organism>
<keyword evidence="1" id="KW-1133">Transmembrane helix</keyword>
<comment type="caution">
    <text evidence="2">The sequence shown here is derived from an EMBL/GenBank/DDBJ whole genome shotgun (WGS) entry which is preliminary data.</text>
</comment>
<keyword evidence="3" id="KW-1185">Reference proteome</keyword>
<reference evidence="2" key="1">
    <citation type="journal article" date="2021" name="IMA Fungus">
        <title>Genomic characterization of three marine fungi, including Emericellopsis atlantica sp. nov. with signatures of a generalist lifestyle and marine biomass degradation.</title>
        <authorList>
            <person name="Hagestad O.C."/>
            <person name="Hou L."/>
            <person name="Andersen J.H."/>
            <person name="Hansen E.H."/>
            <person name="Altermark B."/>
            <person name="Li C."/>
            <person name="Kuhnert E."/>
            <person name="Cox R.J."/>
            <person name="Crous P.W."/>
            <person name="Spatafora J.W."/>
            <person name="Lail K."/>
            <person name="Amirebrahimi M."/>
            <person name="Lipzen A."/>
            <person name="Pangilinan J."/>
            <person name="Andreopoulos W."/>
            <person name="Hayes R.D."/>
            <person name="Ng V."/>
            <person name="Grigoriev I.V."/>
            <person name="Jackson S.A."/>
            <person name="Sutton T.D.S."/>
            <person name="Dobson A.D.W."/>
            <person name="Rama T."/>
        </authorList>
    </citation>
    <scope>NUCLEOTIDE SEQUENCE</scope>
    <source>
        <strain evidence="2">TRa018bII</strain>
    </source>
</reference>